<protein>
    <submittedName>
        <fullName evidence="1">Uncharacterized protein</fullName>
    </submittedName>
</protein>
<accession>A0A8X6YP40</accession>
<dbReference type="Proteomes" id="UP000886998">
    <property type="component" value="Unassembled WGS sequence"/>
</dbReference>
<evidence type="ECO:0000313" key="2">
    <source>
        <dbReference type="Proteomes" id="UP000886998"/>
    </source>
</evidence>
<reference evidence="1" key="1">
    <citation type="submission" date="2020-08" db="EMBL/GenBank/DDBJ databases">
        <title>Multicomponent nature underlies the extraordinary mechanical properties of spider dragline silk.</title>
        <authorList>
            <person name="Kono N."/>
            <person name="Nakamura H."/>
            <person name="Mori M."/>
            <person name="Yoshida Y."/>
            <person name="Ohtoshi R."/>
            <person name="Malay A.D."/>
            <person name="Moran D.A.P."/>
            <person name="Tomita M."/>
            <person name="Numata K."/>
            <person name="Arakawa K."/>
        </authorList>
    </citation>
    <scope>NUCLEOTIDE SEQUENCE</scope>
</reference>
<dbReference type="AlphaFoldDB" id="A0A8X6YP40"/>
<evidence type="ECO:0000313" key="1">
    <source>
        <dbReference type="EMBL" id="GFY76586.1"/>
    </source>
</evidence>
<name>A0A8X6YP40_9ARAC</name>
<gene>
    <name evidence="1" type="ORF">TNIN_131801</name>
</gene>
<organism evidence="1 2">
    <name type="scientific">Trichonephila inaurata madagascariensis</name>
    <dbReference type="NCBI Taxonomy" id="2747483"/>
    <lineage>
        <taxon>Eukaryota</taxon>
        <taxon>Metazoa</taxon>
        <taxon>Ecdysozoa</taxon>
        <taxon>Arthropoda</taxon>
        <taxon>Chelicerata</taxon>
        <taxon>Arachnida</taxon>
        <taxon>Araneae</taxon>
        <taxon>Araneomorphae</taxon>
        <taxon>Entelegynae</taxon>
        <taxon>Araneoidea</taxon>
        <taxon>Nephilidae</taxon>
        <taxon>Trichonephila</taxon>
        <taxon>Trichonephila inaurata</taxon>
    </lineage>
</organism>
<dbReference type="EMBL" id="BMAV01022028">
    <property type="protein sequence ID" value="GFY76586.1"/>
    <property type="molecule type" value="Genomic_DNA"/>
</dbReference>
<keyword evidence="2" id="KW-1185">Reference proteome</keyword>
<sequence>MVKPALICISSSLGRHALTGKWFVEPPLNHCSKRERQGGRTHELTICKKRPPVRTCLICALPSSDRRDFQPSRFYGPNQWLLELAFVTRSLREREKKRQAVVRYHWGSFNYCLWLVLNLE</sequence>
<comment type="caution">
    <text evidence="1">The sequence shown here is derived from an EMBL/GenBank/DDBJ whole genome shotgun (WGS) entry which is preliminary data.</text>
</comment>
<proteinExistence type="predicted"/>